<protein>
    <submittedName>
        <fullName evidence="2">Uncharacterized protein</fullName>
    </submittedName>
</protein>
<gene>
    <name evidence="2" type="ORF">LCGC14_2334650</name>
</gene>
<proteinExistence type="predicted"/>
<feature type="region of interest" description="Disordered" evidence="1">
    <location>
        <begin position="338"/>
        <end position="370"/>
    </location>
</feature>
<dbReference type="EMBL" id="LAZR01033630">
    <property type="protein sequence ID" value="KKL47526.1"/>
    <property type="molecule type" value="Genomic_DNA"/>
</dbReference>
<comment type="caution">
    <text evidence="2">The sequence shown here is derived from an EMBL/GenBank/DDBJ whole genome shotgun (WGS) entry which is preliminary data.</text>
</comment>
<dbReference type="AlphaFoldDB" id="A0A0F9D197"/>
<feature type="compositionally biased region" description="Basic residues" evidence="1">
    <location>
        <begin position="356"/>
        <end position="370"/>
    </location>
</feature>
<name>A0A0F9D197_9ZZZZ</name>
<feature type="non-terminal residue" evidence="2">
    <location>
        <position position="1"/>
    </location>
</feature>
<reference evidence="2" key="1">
    <citation type="journal article" date="2015" name="Nature">
        <title>Complex archaea that bridge the gap between prokaryotes and eukaryotes.</title>
        <authorList>
            <person name="Spang A."/>
            <person name="Saw J.H."/>
            <person name="Jorgensen S.L."/>
            <person name="Zaremba-Niedzwiedzka K."/>
            <person name="Martijn J."/>
            <person name="Lind A.E."/>
            <person name="van Eijk R."/>
            <person name="Schleper C."/>
            <person name="Guy L."/>
            <person name="Ettema T.J."/>
        </authorList>
    </citation>
    <scope>NUCLEOTIDE SEQUENCE</scope>
</reference>
<accession>A0A0F9D197</accession>
<organism evidence="2">
    <name type="scientific">marine sediment metagenome</name>
    <dbReference type="NCBI Taxonomy" id="412755"/>
    <lineage>
        <taxon>unclassified sequences</taxon>
        <taxon>metagenomes</taxon>
        <taxon>ecological metagenomes</taxon>
    </lineage>
</organism>
<sequence length="370" mass="40421">YDKRVLEITSVPAGGPAIGETAGVDNAGFDETDALTLSPALTATPKSGGTYNLYPEKITPELLNAGVNRVLRNTHVPHIFAPSLVNDADFENADISTDWPDVSTPSTKTFTATASTPSNLFLGERSLRLLADSVGDGVESLSFHVTEREQLMIVCFVRADVDAVTVSLRNQTAGSDVERTVTINEELFTEARLVLAVETGMEEARIRFIGTTTTSDFYISPPVIVQTMSYRTYPCPSWLVDPKNQVREAWYLPAGFPSEAADSYVALSQAARTAPMPTFLRSERWLTPLRVELRADPLGPVVLACMRPLAELSSDTATSPIVTHVRKSPVFVPSRLPAPTTAAAARPPPPRITPPIKRRRVTRPRQKFFQ</sequence>
<evidence type="ECO:0000256" key="1">
    <source>
        <dbReference type="SAM" id="MobiDB-lite"/>
    </source>
</evidence>
<evidence type="ECO:0000313" key="2">
    <source>
        <dbReference type="EMBL" id="KKL47526.1"/>
    </source>
</evidence>